<dbReference type="PANTHER" id="PTHR43798">
    <property type="entry name" value="MONOACYLGLYCEROL LIPASE"/>
    <property type="match status" value="1"/>
</dbReference>
<keyword evidence="2 4" id="KW-0378">Hydrolase</keyword>
<name>A0A3L7E246_9GAMM</name>
<protein>
    <submittedName>
        <fullName evidence="4">Alpha/beta fold hydrolase</fullName>
    </submittedName>
</protein>
<dbReference type="OrthoDB" id="149912at2"/>
<dbReference type="InterPro" id="IPR029058">
    <property type="entry name" value="AB_hydrolase_fold"/>
</dbReference>
<dbReference type="AlphaFoldDB" id="A0A3L7E246"/>
<dbReference type="Gene3D" id="3.40.50.1820">
    <property type="entry name" value="alpha/beta hydrolase"/>
    <property type="match status" value="1"/>
</dbReference>
<comment type="caution">
    <text evidence="4">The sequence shown here is derived from an EMBL/GenBank/DDBJ whole genome shotgun (WGS) entry which is preliminary data.</text>
</comment>
<evidence type="ECO:0000259" key="3">
    <source>
        <dbReference type="Pfam" id="PF00561"/>
    </source>
</evidence>
<dbReference type="PRINTS" id="PR00111">
    <property type="entry name" value="ABHYDROLASE"/>
</dbReference>
<reference evidence="4 5" key="1">
    <citation type="submission" date="2018-07" db="EMBL/GenBank/DDBJ databases">
        <title>Halioglobus sp. genome submission.</title>
        <authorList>
            <person name="Ye M.-Q."/>
            <person name="Du Z.-J."/>
        </authorList>
    </citation>
    <scope>NUCLEOTIDE SEQUENCE [LARGE SCALE GENOMIC DNA]</scope>
    <source>
        <strain evidence="4 5">U0301</strain>
    </source>
</reference>
<dbReference type="PANTHER" id="PTHR43798:SF14">
    <property type="entry name" value="SERINE HYDROLASE-LIKE PROTEIN DDB_G0286239"/>
    <property type="match status" value="1"/>
</dbReference>
<feature type="domain" description="AB hydrolase-1" evidence="3">
    <location>
        <begin position="29"/>
        <end position="144"/>
    </location>
</feature>
<keyword evidence="5" id="KW-1185">Reference proteome</keyword>
<gene>
    <name evidence="4" type="ORF">DWB85_05910</name>
</gene>
<organism evidence="4 5">
    <name type="scientific">Seongchinamella sediminis</name>
    <dbReference type="NCBI Taxonomy" id="2283635"/>
    <lineage>
        <taxon>Bacteria</taxon>
        <taxon>Pseudomonadati</taxon>
        <taxon>Pseudomonadota</taxon>
        <taxon>Gammaproteobacteria</taxon>
        <taxon>Cellvibrionales</taxon>
        <taxon>Halieaceae</taxon>
        <taxon>Seongchinamella</taxon>
    </lineage>
</organism>
<dbReference type="SUPFAM" id="SSF53474">
    <property type="entry name" value="alpha/beta-Hydrolases"/>
    <property type="match status" value="1"/>
</dbReference>
<dbReference type="EMBL" id="QRAN01000004">
    <property type="protein sequence ID" value="RLQ22975.1"/>
    <property type="molecule type" value="Genomic_DNA"/>
</dbReference>
<dbReference type="InterPro" id="IPR000073">
    <property type="entry name" value="AB_hydrolase_1"/>
</dbReference>
<evidence type="ECO:0000313" key="5">
    <source>
        <dbReference type="Proteomes" id="UP000265509"/>
    </source>
</evidence>
<dbReference type="GO" id="GO:0016020">
    <property type="term" value="C:membrane"/>
    <property type="evidence" value="ECO:0007669"/>
    <property type="project" value="TreeGrafter"/>
</dbReference>
<dbReference type="RefSeq" id="WP_117953281.1">
    <property type="nucleotide sequence ID" value="NZ_QRAN01000004.1"/>
</dbReference>
<dbReference type="Pfam" id="PF00561">
    <property type="entry name" value="Abhydrolase_1"/>
    <property type="match status" value="1"/>
</dbReference>
<comment type="similarity">
    <text evidence="1">Belongs to the AB hydrolase superfamily.</text>
</comment>
<dbReference type="Proteomes" id="UP000265509">
    <property type="component" value="Unassembled WGS sequence"/>
</dbReference>
<dbReference type="InterPro" id="IPR050266">
    <property type="entry name" value="AB_hydrolase_sf"/>
</dbReference>
<evidence type="ECO:0000256" key="2">
    <source>
        <dbReference type="ARBA" id="ARBA00022801"/>
    </source>
</evidence>
<dbReference type="GO" id="GO:0016787">
    <property type="term" value="F:hydrolase activity"/>
    <property type="evidence" value="ECO:0007669"/>
    <property type="project" value="UniProtKB-KW"/>
</dbReference>
<accession>A0A3L7E246</accession>
<evidence type="ECO:0000256" key="1">
    <source>
        <dbReference type="ARBA" id="ARBA00008645"/>
    </source>
</evidence>
<sequence>MIPEGAEEHRWQVDGLEIAGLSWGDPAKPPVLALHGWLDNACSFALLAPLLAERYVIALDLTGHGQSSRRSADATYQVYDDLPQIHEVIQQLGWERFTLIGHSRGAIISSLYAAAFPEQVEKLVLLDSISPPPLEPGEFNKQLRRFVLEKHRLTNRRTRVYETRELAITARQEQGLGREAAELIAGRNLKQVDGGYTWTTDPRLRGASAVKMTAEQVDTMLGSLGMPTLLLMAGNGLASTHARRFSALGERIPDVVADTYPGGHHFHMESGVDKLGARINHFLSSGE</sequence>
<evidence type="ECO:0000313" key="4">
    <source>
        <dbReference type="EMBL" id="RLQ22975.1"/>
    </source>
</evidence>
<proteinExistence type="inferred from homology"/>